<dbReference type="Proteomes" id="UP001257277">
    <property type="component" value="Unassembled WGS sequence"/>
</dbReference>
<reference evidence="3 4" key="1">
    <citation type="submission" date="2023-09" db="EMBL/GenBank/DDBJ databases">
        <title>Novel taxa isolated from Blanes Bay.</title>
        <authorList>
            <person name="Rey-Velasco X."/>
            <person name="Lucena T."/>
        </authorList>
    </citation>
    <scope>NUCLEOTIDE SEQUENCE [LARGE SCALE GENOMIC DNA]</scope>
    <source>
        <strain evidence="3 4">S356</strain>
    </source>
</reference>
<protein>
    <submittedName>
        <fullName evidence="3">SPOR domain-containing protein</fullName>
    </submittedName>
</protein>
<sequence>MKKGHFYIALIALLFCGVMTGYSQNNTAQNDTLKKFIQKKRAYNKKYGYGYRIQLYNGFETEVKKTRAKFRIKFPDVKTYIIYKSPEWKVQVGNYKTKLEADRALLAFKDEFYGALVVPLGR</sequence>
<dbReference type="RefSeq" id="WP_349240311.1">
    <property type="nucleotide sequence ID" value="NZ_JAVTTO010000001.1"/>
</dbReference>
<keyword evidence="1" id="KW-0732">Signal</keyword>
<evidence type="ECO:0000313" key="4">
    <source>
        <dbReference type="Proteomes" id="UP001257277"/>
    </source>
</evidence>
<organism evidence="3 4">
    <name type="scientific">Asprobacillus argus</name>
    <dbReference type="NCBI Taxonomy" id="3076534"/>
    <lineage>
        <taxon>Bacteria</taxon>
        <taxon>Pseudomonadati</taxon>
        <taxon>Bacteroidota</taxon>
        <taxon>Flavobacteriia</taxon>
        <taxon>Flavobacteriales</taxon>
        <taxon>Flavobacteriaceae</taxon>
        <taxon>Asprobacillus</taxon>
    </lineage>
</organism>
<dbReference type="Pfam" id="PF05036">
    <property type="entry name" value="SPOR"/>
    <property type="match status" value="1"/>
</dbReference>
<dbReference type="InterPro" id="IPR007730">
    <property type="entry name" value="SPOR-like_dom"/>
</dbReference>
<evidence type="ECO:0000256" key="1">
    <source>
        <dbReference type="SAM" id="SignalP"/>
    </source>
</evidence>
<feature type="chain" id="PRO_5046157864" evidence="1">
    <location>
        <begin position="29"/>
        <end position="122"/>
    </location>
</feature>
<feature type="domain" description="SPOR" evidence="2">
    <location>
        <begin position="50"/>
        <end position="118"/>
    </location>
</feature>
<accession>A0ABU3LDA8</accession>
<name>A0ABU3LDA8_9FLAO</name>
<comment type="caution">
    <text evidence="3">The sequence shown here is derived from an EMBL/GenBank/DDBJ whole genome shotgun (WGS) entry which is preliminary data.</text>
</comment>
<gene>
    <name evidence="3" type="ORF">RQM59_01625</name>
</gene>
<proteinExistence type="predicted"/>
<evidence type="ECO:0000259" key="2">
    <source>
        <dbReference type="Pfam" id="PF05036"/>
    </source>
</evidence>
<dbReference type="EMBL" id="JAVTTO010000001">
    <property type="protein sequence ID" value="MDT7831057.1"/>
    <property type="molecule type" value="Genomic_DNA"/>
</dbReference>
<feature type="signal peptide" evidence="1">
    <location>
        <begin position="1"/>
        <end position="28"/>
    </location>
</feature>
<evidence type="ECO:0000313" key="3">
    <source>
        <dbReference type="EMBL" id="MDT7831057.1"/>
    </source>
</evidence>
<keyword evidence="4" id="KW-1185">Reference proteome</keyword>